<gene>
    <name evidence="6" type="ORF">CFX1CAM_0729</name>
</gene>
<accession>A0A1Y6K2D3</accession>
<dbReference type="InterPro" id="IPR044878">
    <property type="entry name" value="UbiA_sf"/>
</dbReference>
<proteinExistence type="predicted"/>
<protein>
    <recommendedName>
        <fullName evidence="8">Prenyltransferase</fullName>
    </recommendedName>
</protein>
<feature type="transmembrane region" description="Helical" evidence="5">
    <location>
        <begin position="58"/>
        <end position="77"/>
    </location>
</feature>
<keyword evidence="2 5" id="KW-0812">Transmembrane</keyword>
<evidence type="ECO:0000256" key="4">
    <source>
        <dbReference type="ARBA" id="ARBA00023136"/>
    </source>
</evidence>
<keyword evidence="4 5" id="KW-0472">Membrane</keyword>
<dbReference type="GO" id="GO:0016765">
    <property type="term" value="F:transferase activity, transferring alkyl or aryl (other than methyl) groups"/>
    <property type="evidence" value="ECO:0007669"/>
    <property type="project" value="InterPro"/>
</dbReference>
<feature type="transmembrane region" description="Helical" evidence="5">
    <location>
        <begin position="174"/>
        <end position="194"/>
    </location>
</feature>
<organism evidence="6 7">
    <name type="scientific">Candidatus Brevifilum fermentans</name>
    <dbReference type="NCBI Taxonomy" id="1986204"/>
    <lineage>
        <taxon>Bacteria</taxon>
        <taxon>Bacillati</taxon>
        <taxon>Chloroflexota</taxon>
        <taxon>Anaerolineae</taxon>
        <taxon>Anaerolineales</taxon>
        <taxon>Anaerolineaceae</taxon>
        <taxon>Candidatus Brevifilum</taxon>
    </lineage>
</organism>
<evidence type="ECO:0000256" key="1">
    <source>
        <dbReference type="ARBA" id="ARBA00004141"/>
    </source>
</evidence>
<dbReference type="AlphaFoldDB" id="A0A1Y6K2D3"/>
<dbReference type="InterPro" id="IPR000537">
    <property type="entry name" value="UbiA_prenyltransferase"/>
</dbReference>
<sequence>MHDLLWAPQFCNDYSLILEFLPRVLAKEKWYTHIDWYPETPLKKSFSALIKLVRFQEYGYFILITSLLGAVTAGGILSDRLLAILLANGLVVGFAHMVNDIEDAAEDVFSLKNSLRNPISSGLILPKTARLTAAIVGLIAVALFALMGRWPWIFGAGNLVLGLIYSHKAIRLKALPLVAFISRGALLAGLPFLSSYFTFSDSLNRIWYWPFLWLISLSLLFDLHSERSGEEKIRFSRWNEISVQHGERFANVLMIGVIIVVASTGVVSMFLINLFPSWVIIIILMLLTLLIVPPYFKYRRDRTGVDLADLLFHGLVHAFAIGLMLQFLLPALVRIIRPGCF</sequence>
<feature type="transmembrane region" description="Helical" evidence="5">
    <location>
        <begin position="310"/>
        <end position="329"/>
    </location>
</feature>
<feature type="transmembrane region" description="Helical" evidence="5">
    <location>
        <begin position="122"/>
        <end position="144"/>
    </location>
</feature>
<evidence type="ECO:0000313" key="6">
    <source>
        <dbReference type="EMBL" id="SMX53794.1"/>
    </source>
</evidence>
<evidence type="ECO:0000256" key="3">
    <source>
        <dbReference type="ARBA" id="ARBA00022989"/>
    </source>
</evidence>
<dbReference type="GO" id="GO:0016020">
    <property type="term" value="C:membrane"/>
    <property type="evidence" value="ECO:0007669"/>
    <property type="project" value="UniProtKB-SubCell"/>
</dbReference>
<feature type="transmembrane region" description="Helical" evidence="5">
    <location>
        <begin position="278"/>
        <end position="298"/>
    </location>
</feature>
<dbReference type="KEGG" id="abat:CFX1CAM_0729"/>
<keyword evidence="7" id="KW-1185">Reference proteome</keyword>
<dbReference type="Proteomes" id="UP000195514">
    <property type="component" value="Chromosome I"/>
</dbReference>
<dbReference type="Pfam" id="PF01040">
    <property type="entry name" value="UbiA"/>
    <property type="match status" value="1"/>
</dbReference>
<evidence type="ECO:0008006" key="8">
    <source>
        <dbReference type="Google" id="ProtNLM"/>
    </source>
</evidence>
<reference evidence="7" key="1">
    <citation type="submission" date="2017-05" db="EMBL/GenBank/DDBJ databases">
        <authorList>
            <person name="Kirkegaard R."/>
            <person name="Mcilroy J S."/>
        </authorList>
    </citation>
    <scope>NUCLEOTIDE SEQUENCE [LARGE SCALE GENOMIC DNA]</scope>
</reference>
<evidence type="ECO:0000313" key="7">
    <source>
        <dbReference type="Proteomes" id="UP000195514"/>
    </source>
</evidence>
<evidence type="ECO:0000256" key="5">
    <source>
        <dbReference type="SAM" id="Phobius"/>
    </source>
</evidence>
<keyword evidence="3 5" id="KW-1133">Transmembrane helix</keyword>
<feature type="transmembrane region" description="Helical" evidence="5">
    <location>
        <begin position="206"/>
        <end position="224"/>
    </location>
</feature>
<comment type="subcellular location">
    <subcellularLocation>
        <location evidence="1">Membrane</location>
        <topology evidence="1">Multi-pass membrane protein</topology>
    </subcellularLocation>
</comment>
<name>A0A1Y6K2D3_9CHLR</name>
<evidence type="ECO:0000256" key="2">
    <source>
        <dbReference type="ARBA" id="ARBA00022692"/>
    </source>
</evidence>
<dbReference type="Gene3D" id="1.10.357.140">
    <property type="entry name" value="UbiA prenyltransferase"/>
    <property type="match status" value="1"/>
</dbReference>
<dbReference type="EMBL" id="LT859958">
    <property type="protein sequence ID" value="SMX53794.1"/>
    <property type="molecule type" value="Genomic_DNA"/>
</dbReference>
<feature type="transmembrane region" description="Helical" evidence="5">
    <location>
        <begin position="249"/>
        <end position="272"/>
    </location>
</feature>